<proteinExistence type="inferred from homology"/>
<comment type="subunit">
    <text evidence="8">Homodimer. Component of the ER-mitochondria encounter structure (ERMES) or MDM complex, composed of MMM1, MDM10, MDM12 and MDM34. A MMM1 homodimer associates with one molecule of MDM12 on each side in a pairwise head-to-tail manner, and the SMP-LTD domains of MMM1 and MDM12 generate a continuous hydrophobic tunnel for phospholipid trafficking.</text>
</comment>
<organism evidence="11 12">
    <name type="scientific">Mycena alexandri</name>
    <dbReference type="NCBI Taxonomy" id="1745969"/>
    <lineage>
        <taxon>Eukaryota</taxon>
        <taxon>Fungi</taxon>
        <taxon>Dikarya</taxon>
        <taxon>Basidiomycota</taxon>
        <taxon>Agaricomycotina</taxon>
        <taxon>Agaricomycetes</taxon>
        <taxon>Agaricomycetidae</taxon>
        <taxon>Agaricales</taxon>
        <taxon>Marasmiineae</taxon>
        <taxon>Mycenaceae</taxon>
        <taxon>Mycena</taxon>
    </lineage>
</organism>
<dbReference type="InterPro" id="IPR031468">
    <property type="entry name" value="SMP_LBD"/>
</dbReference>
<evidence type="ECO:0000256" key="3">
    <source>
        <dbReference type="ARBA" id="ARBA00022824"/>
    </source>
</evidence>
<dbReference type="PANTHER" id="PTHR13466">
    <property type="entry name" value="TEX2 PROTEIN-RELATED"/>
    <property type="match status" value="1"/>
</dbReference>
<comment type="caution">
    <text evidence="11">The sequence shown here is derived from an EMBL/GenBank/DDBJ whole genome shotgun (WGS) entry which is preliminary data.</text>
</comment>
<gene>
    <name evidence="8" type="primary">MMM1</name>
    <name evidence="11" type="ORF">C8F04DRAFT_1219197</name>
</gene>
<dbReference type="EMBL" id="JARJCM010000012">
    <property type="protein sequence ID" value="KAJ7042555.1"/>
    <property type="molecule type" value="Genomic_DNA"/>
</dbReference>
<dbReference type="InterPro" id="IPR027537">
    <property type="entry name" value="Mmm1"/>
</dbReference>
<name>A0AAD6TBZ1_9AGAR</name>
<dbReference type="GO" id="GO:0008289">
    <property type="term" value="F:lipid binding"/>
    <property type="evidence" value="ECO:0007669"/>
    <property type="project" value="UniProtKB-KW"/>
</dbReference>
<reference evidence="11" key="1">
    <citation type="submission" date="2023-03" db="EMBL/GenBank/DDBJ databases">
        <title>Massive genome expansion in bonnet fungi (Mycena s.s.) driven by repeated elements and novel gene families across ecological guilds.</title>
        <authorList>
            <consortium name="Lawrence Berkeley National Laboratory"/>
            <person name="Harder C.B."/>
            <person name="Miyauchi S."/>
            <person name="Viragh M."/>
            <person name="Kuo A."/>
            <person name="Thoen E."/>
            <person name="Andreopoulos B."/>
            <person name="Lu D."/>
            <person name="Skrede I."/>
            <person name="Drula E."/>
            <person name="Henrissat B."/>
            <person name="Morin E."/>
            <person name="Kohler A."/>
            <person name="Barry K."/>
            <person name="LaButti K."/>
            <person name="Morin E."/>
            <person name="Salamov A."/>
            <person name="Lipzen A."/>
            <person name="Mereny Z."/>
            <person name="Hegedus B."/>
            <person name="Baldrian P."/>
            <person name="Stursova M."/>
            <person name="Weitz H."/>
            <person name="Taylor A."/>
            <person name="Grigoriev I.V."/>
            <person name="Nagy L.G."/>
            <person name="Martin F."/>
            <person name="Kauserud H."/>
        </authorList>
    </citation>
    <scope>NUCLEOTIDE SEQUENCE</scope>
    <source>
        <strain evidence="11">CBHHK200</strain>
    </source>
</reference>
<dbReference type="PANTHER" id="PTHR13466:SF0">
    <property type="entry name" value="SMP-LTD DOMAIN-CONTAINING PROTEIN"/>
    <property type="match status" value="1"/>
</dbReference>
<comment type="function">
    <text evidence="8">Component of the ERMES/MDM complex, which serves as a molecular tether to connect the endoplasmic reticulum (ER) and mitochondria. Components of this complex are involved in the control of mitochondrial shape and protein biogenesis, and function in nonvesicular lipid trafficking between the ER and mitochondria. The MDM12-MMM1 subcomplex functions in the major beta-barrel assembly pathway that is responsible for biogenesis of all outer membrane beta-barrel proteins, and acts in a late step after the SAM complex. The MDM10-MDM12-MMM1 subcomplex further acts in the TOM40-specific pathway after the action of the MDM12-MMM1 complex. Essential for establishing and maintaining the structure of mitochondria and maintenance of mtDNA nucleoids.</text>
</comment>
<dbReference type="Proteomes" id="UP001218188">
    <property type="component" value="Unassembled WGS sequence"/>
</dbReference>
<dbReference type="GO" id="GO:1990456">
    <property type="term" value="P:mitochondrion-endoplasmic reticulum membrane tethering"/>
    <property type="evidence" value="ECO:0007669"/>
    <property type="project" value="TreeGrafter"/>
</dbReference>
<accession>A0AAD6TBZ1</accession>
<dbReference type="CDD" id="cd21671">
    <property type="entry name" value="SMP_Mmm1"/>
    <property type="match status" value="1"/>
</dbReference>
<dbReference type="PROSITE" id="PS51847">
    <property type="entry name" value="SMP"/>
    <property type="match status" value="1"/>
</dbReference>
<dbReference type="GO" id="GO:0015914">
    <property type="term" value="P:phospholipid transport"/>
    <property type="evidence" value="ECO:0007669"/>
    <property type="project" value="TreeGrafter"/>
</dbReference>
<dbReference type="HAMAP" id="MF_03103">
    <property type="entry name" value="Mmm1"/>
    <property type="match status" value="1"/>
</dbReference>
<evidence type="ECO:0000256" key="2">
    <source>
        <dbReference type="ARBA" id="ARBA00022692"/>
    </source>
</evidence>
<feature type="domain" description="SMP-LTD" evidence="10">
    <location>
        <begin position="76"/>
        <end position="285"/>
    </location>
</feature>
<evidence type="ECO:0000256" key="6">
    <source>
        <dbReference type="ARBA" id="ARBA00023121"/>
    </source>
</evidence>
<feature type="topological domain" description="Cytoplasmic" evidence="8">
    <location>
        <begin position="38"/>
        <end position="298"/>
    </location>
</feature>
<comment type="similarity">
    <text evidence="8">Belongs to the MMM1 family.</text>
</comment>
<evidence type="ECO:0000256" key="7">
    <source>
        <dbReference type="ARBA" id="ARBA00023136"/>
    </source>
</evidence>
<keyword evidence="6" id="KW-0446">Lipid-binding</keyword>
<keyword evidence="4 8" id="KW-1133">Transmembrane helix</keyword>
<evidence type="ECO:0000256" key="9">
    <source>
        <dbReference type="SAM" id="Phobius"/>
    </source>
</evidence>
<keyword evidence="2 8" id="KW-0812">Transmembrane</keyword>
<keyword evidence="12" id="KW-1185">Reference proteome</keyword>
<evidence type="ECO:0000313" key="12">
    <source>
        <dbReference type="Proteomes" id="UP001218188"/>
    </source>
</evidence>
<dbReference type="InterPro" id="IPR019411">
    <property type="entry name" value="MMM1_dom"/>
</dbReference>
<comment type="subcellular location">
    <subcellularLocation>
        <location evidence="8">Endoplasmic reticulum membrane</location>
        <topology evidence="8">Single-pass type I membrane protein</topology>
    </subcellularLocation>
    <text evidence="8">The ERMES/MDM complex localizes to a few discrete foci (around 10 per single cell), that represent mitochondria-endoplasmic reticulum junctions. These foci are often found next to mtDNA nucleoids.</text>
</comment>
<evidence type="ECO:0000256" key="5">
    <source>
        <dbReference type="ARBA" id="ARBA00023055"/>
    </source>
</evidence>
<evidence type="ECO:0000313" key="11">
    <source>
        <dbReference type="EMBL" id="KAJ7042555.1"/>
    </source>
</evidence>
<evidence type="ECO:0000256" key="8">
    <source>
        <dbReference type="HAMAP-Rule" id="MF_03103"/>
    </source>
</evidence>
<dbReference type="AlphaFoldDB" id="A0AAD6TBZ1"/>
<evidence type="ECO:0000259" key="10">
    <source>
        <dbReference type="PROSITE" id="PS51847"/>
    </source>
</evidence>
<feature type="transmembrane region" description="Helical" evidence="9">
    <location>
        <begin position="12"/>
        <end position="36"/>
    </location>
</feature>
<keyword evidence="1" id="KW-0813">Transport</keyword>
<dbReference type="GO" id="GO:0005789">
    <property type="term" value="C:endoplasmic reticulum membrane"/>
    <property type="evidence" value="ECO:0007669"/>
    <property type="project" value="UniProtKB-SubCell"/>
</dbReference>
<protein>
    <recommendedName>
        <fullName evidence="8">Maintenance of mitochondrial morphology protein 1</fullName>
    </recommendedName>
</protein>
<sequence>MGTNYVFSLQPTFTQGLILGQLSILVLLVLILKYLFLDSTETPFETSSYHPRVDSDLLLRKQRISSHSSAESLDENAESAEWFNMLLHQVVEIYRSKLRDGLAGADGDEVARKRIEDYANKIRPPGFLDHINILSVDLGVSAPRLSNARIKRQDCSEPLSPLSEAELDLSYTDTISLALSTSYLFNYPMPSFARLPVSLTISLSLFKSSIIITPPAPTASTPVVTLAILPDFTLDLTTTSLMGSRAKLANVPKLHELIQHQVRRILAAREPWRVVLPGLTSVAEVRQVLKELKEEPVM</sequence>
<evidence type="ECO:0000256" key="1">
    <source>
        <dbReference type="ARBA" id="ARBA00022448"/>
    </source>
</evidence>
<dbReference type="Pfam" id="PF10296">
    <property type="entry name" value="MMM1"/>
    <property type="match status" value="2"/>
</dbReference>
<keyword evidence="3 8" id="KW-0256">Endoplasmic reticulum</keyword>
<dbReference type="GO" id="GO:0045040">
    <property type="term" value="P:protein insertion into mitochondrial outer membrane"/>
    <property type="evidence" value="ECO:0007669"/>
    <property type="project" value="UniProtKB-UniRule"/>
</dbReference>
<feature type="topological domain" description="Lumenal" evidence="8">
    <location>
        <begin position="1"/>
        <end position="16"/>
    </location>
</feature>
<evidence type="ECO:0000256" key="4">
    <source>
        <dbReference type="ARBA" id="ARBA00022989"/>
    </source>
</evidence>
<keyword evidence="7 8" id="KW-0472">Membrane</keyword>
<keyword evidence="5" id="KW-0445">Lipid transport</keyword>
<dbReference type="GO" id="GO:0032865">
    <property type="term" value="C:ERMES complex"/>
    <property type="evidence" value="ECO:0007669"/>
    <property type="project" value="UniProtKB-UniRule"/>
</dbReference>